<evidence type="ECO:0000313" key="1">
    <source>
        <dbReference type="EMBL" id="MYM87560.1"/>
    </source>
</evidence>
<organism evidence="1 2">
    <name type="scientific">Duganella vulcania</name>
    <dbReference type="NCBI Taxonomy" id="2692166"/>
    <lineage>
        <taxon>Bacteria</taxon>
        <taxon>Pseudomonadati</taxon>
        <taxon>Pseudomonadota</taxon>
        <taxon>Betaproteobacteria</taxon>
        <taxon>Burkholderiales</taxon>
        <taxon>Oxalobacteraceae</taxon>
        <taxon>Telluria group</taxon>
        <taxon>Duganella</taxon>
    </lineage>
</organism>
<sequence length="163" mass="17842">MALHPQLDELIHRMIPIVQDFHSKGMFSPHAATIDNAGELSGHALTADGTTQLSVMQTIEHFEDKFSRQAESGEIQATGIFYHSPGIDASGHKVSLPPAVTTDECRAIVALLEHSSGDSVYLLVPYSGEAKAIEYAAGKLIEKPAKIFRPKPSVAKKPWWKPW</sequence>
<dbReference type="AlphaFoldDB" id="A0A845G1S1"/>
<name>A0A845G1S1_9BURK</name>
<accession>A0A845G1S1</accession>
<reference evidence="1 2" key="1">
    <citation type="submission" date="2020-01" db="EMBL/GenBank/DDBJ databases">
        <title>Novel species isolated from a subtropical stream in China.</title>
        <authorList>
            <person name="Lu H."/>
        </authorList>
    </citation>
    <scope>NUCLEOTIDE SEQUENCE [LARGE SCALE GENOMIC DNA]</scope>
    <source>
        <strain evidence="1 2">FT82W</strain>
    </source>
</reference>
<protein>
    <submittedName>
        <fullName evidence="1">Uncharacterized protein</fullName>
    </submittedName>
</protein>
<dbReference type="EMBL" id="WWCW01000026">
    <property type="protein sequence ID" value="MYM87560.1"/>
    <property type="molecule type" value="Genomic_DNA"/>
</dbReference>
<gene>
    <name evidence="1" type="ORF">GTP91_10250</name>
</gene>
<dbReference type="Proteomes" id="UP000470302">
    <property type="component" value="Unassembled WGS sequence"/>
</dbReference>
<proteinExistence type="predicted"/>
<dbReference type="RefSeq" id="WP_161096690.1">
    <property type="nucleotide sequence ID" value="NZ_WWCW01000026.1"/>
</dbReference>
<evidence type="ECO:0000313" key="2">
    <source>
        <dbReference type="Proteomes" id="UP000470302"/>
    </source>
</evidence>
<comment type="caution">
    <text evidence="1">The sequence shown here is derived from an EMBL/GenBank/DDBJ whole genome shotgun (WGS) entry which is preliminary data.</text>
</comment>